<gene>
    <name evidence="2" type="ORF">MPL1032_370023</name>
</gene>
<sequence length="145" mass="15634">MATSDSTDLSVLIDRIACVSRLLDHQLWEAAIGLSLDKSSASGRRFARLIEDGALLEATVLLTELDRPSRSIASIAMRARTWICVIHGRPPDGAGMIRPYQAQHADLPAAVLMALLSACLDGPCATDSPSVSRPSLQRGFDRHDI</sequence>
<reference evidence="3" key="1">
    <citation type="submission" date="2014-08" db="EMBL/GenBank/DDBJ databases">
        <authorList>
            <person name="Edwards T."/>
        </authorList>
    </citation>
    <scope>NUCLEOTIDE SEQUENCE [LARGE SCALE GENOMIC DNA]</scope>
</reference>
<feature type="region of interest" description="Disordered" evidence="1">
    <location>
        <begin position="126"/>
        <end position="145"/>
    </location>
</feature>
<organism evidence="2 3">
    <name type="scientific">Mesorhizobium plurifarium</name>
    <dbReference type="NCBI Taxonomy" id="69974"/>
    <lineage>
        <taxon>Bacteria</taxon>
        <taxon>Pseudomonadati</taxon>
        <taxon>Pseudomonadota</taxon>
        <taxon>Alphaproteobacteria</taxon>
        <taxon>Hyphomicrobiales</taxon>
        <taxon>Phyllobacteriaceae</taxon>
        <taxon>Mesorhizobium</taxon>
    </lineage>
</organism>
<evidence type="ECO:0000313" key="2">
    <source>
        <dbReference type="EMBL" id="CDX61314.1"/>
    </source>
</evidence>
<dbReference type="Proteomes" id="UP000182888">
    <property type="component" value="Unassembled WGS sequence"/>
</dbReference>
<protein>
    <submittedName>
        <fullName evidence="2">Uncharacterized protein</fullName>
    </submittedName>
</protein>
<name>A0A0K2W4H2_MESPL</name>
<evidence type="ECO:0000256" key="1">
    <source>
        <dbReference type="SAM" id="MobiDB-lite"/>
    </source>
</evidence>
<accession>A0A0K2W4H2</accession>
<dbReference type="EMBL" id="CCND01000031">
    <property type="protein sequence ID" value="CDX61314.1"/>
    <property type="molecule type" value="Genomic_DNA"/>
</dbReference>
<evidence type="ECO:0000313" key="3">
    <source>
        <dbReference type="Proteomes" id="UP000182888"/>
    </source>
</evidence>
<dbReference type="AlphaFoldDB" id="A0A0K2W4H2"/>
<proteinExistence type="predicted"/>